<reference evidence="1 2" key="1">
    <citation type="submission" date="2020-08" db="EMBL/GenBank/DDBJ databases">
        <title>Genomic Encyclopedia of Type Strains, Phase III (KMG-III): the genomes of soil and plant-associated and newly described type strains.</title>
        <authorList>
            <person name="Whitman W."/>
        </authorList>
    </citation>
    <scope>NUCLEOTIDE SEQUENCE [LARGE SCALE GENOMIC DNA]</scope>
    <source>
        <strain evidence="1 2">CECT 8305</strain>
    </source>
</reference>
<gene>
    <name evidence="1" type="ORF">FHS42_003107</name>
</gene>
<evidence type="ECO:0008006" key="3">
    <source>
        <dbReference type="Google" id="ProtNLM"/>
    </source>
</evidence>
<dbReference type="InterPro" id="IPR027417">
    <property type="entry name" value="P-loop_NTPase"/>
</dbReference>
<dbReference type="AlphaFoldDB" id="A0A7W9Q9B7"/>
<accession>A0A7W9Q9B7</accession>
<keyword evidence="2" id="KW-1185">Reference proteome</keyword>
<dbReference type="Gene3D" id="3.40.50.300">
    <property type="entry name" value="P-loop containing nucleotide triphosphate hydrolases"/>
    <property type="match status" value="1"/>
</dbReference>
<proteinExistence type="predicted"/>
<dbReference type="SUPFAM" id="SSF52540">
    <property type="entry name" value="P-loop containing nucleoside triphosphate hydrolases"/>
    <property type="match status" value="1"/>
</dbReference>
<evidence type="ECO:0000313" key="2">
    <source>
        <dbReference type="Proteomes" id="UP000588098"/>
    </source>
</evidence>
<organism evidence="1 2">
    <name type="scientific">Streptomyces zagrosensis</name>
    <dbReference type="NCBI Taxonomy" id="1042984"/>
    <lineage>
        <taxon>Bacteria</taxon>
        <taxon>Bacillati</taxon>
        <taxon>Actinomycetota</taxon>
        <taxon>Actinomycetes</taxon>
        <taxon>Kitasatosporales</taxon>
        <taxon>Streptomycetaceae</taxon>
        <taxon>Streptomyces</taxon>
    </lineage>
</organism>
<comment type="caution">
    <text evidence="1">The sequence shown here is derived from an EMBL/GenBank/DDBJ whole genome shotgun (WGS) entry which is preliminary data.</text>
</comment>
<protein>
    <recommendedName>
        <fullName evidence="3">ATP-binding protein</fullName>
    </recommendedName>
</protein>
<name>A0A7W9Q9B7_9ACTN</name>
<sequence>MIITAVFGDFYMWPFEQFTPDSWYRDESGKFDNQAYVNMVRVYEYLIGGGIFAAFGKMGHWPELARRLLAPLIRHVQERNTNPTRPPADLESDPAEWPELRQAGARDAAERLAYEARAGLMNDVDHARLAQAWKSVRAQPSRMPAFVDTVLRHGAAACAHPSGARDLPARSAHHDMVTCQVRLGTAVDDLRNPYQHRGVGLALDPDVLGTSLLAVGPPGSGKTARLVGPVVEALCLQALAGQVAVVAVGAAGAGLGPDEAFDVVVKIGRPDSAYDLDLYGGAVDADEAGGILAEALLGDLSLTLPGGESQRAATAIAQLVGPFRAAHGRYPSVPELRELLEGFAPAWLALRKVLDATGQQAQARELDTRERQAARPGDIGALLAERLALLDRPAFADFFKTDGASRPFSLRALEHPLRVRIDLPERGYADASRMLARLIVAQFTESAVSRTDRSLFACLILDDASHAVTPEALRGIQRLRSANAGAVLTLRTLDDVPEGLRSALLGTVGCRMAYAGLTTWDGARFAEVWGKEWVETRDVTDRQIISDEPLTKVLHFIRSVATGKAATAQSVTVRKVERERWSASELAHAVPPGHAVLSLTSVRGRSAPPVLVELGG</sequence>
<evidence type="ECO:0000313" key="1">
    <source>
        <dbReference type="EMBL" id="MBB5936038.1"/>
    </source>
</evidence>
<dbReference type="Proteomes" id="UP000588098">
    <property type="component" value="Unassembled WGS sequence"/>
</dbReference>
<dbReference type="EMBL" id="JACHJL010000006">
    <property type="protein sequence ID" value="MBB5936038.1"/>
    <property type="molecule type" value="Genomic_DNA"/>
</dbReference>